<keyword evidence="3" id="KW-1185">Reference proteome</keyword>
<dbReference type="AlphaFoldDB" id="A0A6A6GA28"/>
<sequence length="80" mass="8828">MTRIYISRLHIPFSLTVIALIVAGAQPQLDEIGDNRTFDYFDAYDTAQVFWQASSTTLSLPVLAVKSNGSHLGCILKPET</sequence>
<keyword evidence="1" id="KW-0732">Signal</keyword>
<dbReference type="EMBL" id="ML992508">
    <property type="protein sequence ID" value="KAF2222230.1"/>
    <property type="molecule type" value="Genomic_DNA"/>
</dbReference>
<evidence type="ECO:0000313" key="3">
    <source>
        <dbReference type="Proteomes" id="UP000799538"/>
    </source>
</evidence>
<gene>
    <name evidence="2" type="ORF">BDZ85DRAFT_263295</name>
</gene>
<proteinExistence type="predicted"/>
<feature type="signal peptide" evidence="1">
    <location>
        <begin position="1"/>
        <end position="27"/>
    </location>
</feature>
<protein>
    <submittedName>
        <fullName evidence="2">Uncharacterized protein</fullName>
    </submittedName>
</protein>
<evidence type="ECO:0000256" key="1">
    <source>
        <dbReference type="SAM" id="SignalP"/>
    </source>
</evidence>
<organism evidence="2 3">
    <name type="scientific">Elsinoe ampelina</name>
    <dbReference type="NCBI Taxonomy" id="302913"/>
    <lineage>
        <taxon>Eukaryota</taxon>
        <taxon>Fungi</taxon>
        <taxon>Dikarya</taxon>
        <taxon>Ascomycota</taxon>
        <taxon>Pezizomycotina</taxon>
        <taxon>Dothideomycetes</taxon>
        <taxon>Dothideomycetidae</taxon>
        <taxon>Myriangiales</taxon>
        <taxon>Elsinoaceae</taxon>
        <taxon>Elsinoe</taxon>
    </lineage>
</organism>
<reference evidence="3" key="1">
    <citation type="journal article" date="2020" name="Stud. Mycol.">
        <title>101 Dothideomycetes genomes: A test case for predicting lifestyles and emergence of pathogens.</title>
        <authorList>
            <person name="Haridas S."/>
            <person name="Albert R."/>
            <person name="Binder M."/>
            <person name="Bloem J."/>
            <person name="LaButti K."/>
            <person name="Salamov A."/>
            <person name="Andreopoulos B."/>
            <person name="Baker S."/>
            <person name="Barry K."/>
            <person name="Bills G."/>
            <person name="Bluhm B."/>
            <person name="Cannon C."/>
            <person name="Castanera R."/>
            <person name="Culley D."/>
            <person name="Daum C."/>
            <person name="Ezra D."/>
            <person name="Gonzalez J."/>
            <person name="Henrissat B."/>
            <person name="Kuo A."/>
            <person name="Liang C."/>
            <person name="Lipzen A."/>
            <person name="Lutzoni F."/>
            <person name="Magnuson J."/>
            <person name="Mondo S."/>
            <person name="Nolan M."/>
            <person name="Ohm R."/>
            <person name="Pangilinan J."/>
            <person name="Park H.-J."/>
            <person name="Ramirez L."/>
            <person name="Alfaro M."/>
            <person name="Sun H."/>
            <person name="Tritt A."/>
            <person name="Yoshinaga Y."/>
            <person name="Zwiers L.-H."/>
            <person name="Turgeon B."/>
            <person name="Goodwin S."/>
            <person name="Spatafora J."/>
            <person name="Crous P."/>
            <person name="Grigoriev I."/>
        </authorList>
    </citation>
    <scope>NUCLEOTIDE SEQUENCE [LARGE SCALE GENOMIC DNA]</scope>
    <source>
        <strain evidence="3">CECT 20119</strain>
    </source>
</reference>
<accession>A0A6A6GA28</accession>
<evidence type="ECO:0000313" key="2">
    <source>
        <dbReference type="EMBL" id="KAF2222230.1"/>
    </source>
</evidence>
<name>A0A6A6GA28_9PEZI</name>
<dbReference type="Proteomes" id="UP000799538">
    <property type="component" value="Unassembled WGS sequence"/>
</dbReference>
<feature type="chain" id="PRO_5025688455" evidence="1">
    <location>
        <begin position="28"/>
        <end position="80"/>
    </location>
</feature>